<accession>A0A9X2CXX2</accession>
<evidence type="ECO:0000256" key="2">
    <source>
        <dbReference type="RuleBase" id="RU363072"/>
    </source>
</evidence>
<keyword evidence="2" id="KW-0732">Signal</keyword>
<name>A0A9X2CXX2_9GAMM</name>
<feature type="region of interest" description="Disordered" evidence="3">
    <location>
        <begin position="30"/>
        <end position="51"/>
    </location>
</feature>
<evidence type="ECO:0000256" key="3">
    <source>
        <dbReference type="SAM" id="MobiDB-lite"/>
    </source>
</evidence>
<organism evidence="4 5">
    <name type="scientific">Legionella maioricensis</name>
    <dbReference type="NCBI Taxonomy" id="2896528"/>
    <lineage>
        <taxon>Bacteria</taxon>
        <taxon>Pseudomonadati</taxon>
        <taxon>Pseudomonadota</taxon>
        <taxon>Gammaproteobacteria</taxon>
        <taxon>Legionellales</taxon>
        <taxon>Legionellaceae</taxon>
        <taxon>Legionella</taxon>
    </lineage>
</organism>
<comment type="caution">
    <text evidence="4">The sequence shown here is derived from an EMBL/GenBank/DDBJ whole genome shotgun (WGS) entry which is preliminary data.</text>
</comment>
<dbReference type="PANTHER" id="PTHR37944:SF1">
    <property type="entry name" value="PORIN B"/>
    <property type="match status" value="1"/>
</dbReference>
<sequence length="448" mass="48433">MHLRKSSCFIFFTTLFLSLFSVLESHANSSKSVSTKPQKSPDHASKAVTTSISSNPAAVNVTSGSGIIQRYIEKKLGIHDNHGIEVQGAWIGDTNGLFSGGIPDAKKSTSNSVGLVNLTIDTQRFNGWEGGLFSAQFLQQNAQNTNGQAGIMQGYNSLPDVAPYNRSELYALWYRQALFDDSLFIRIGKTITTLDFNNVIKPVNLAQGDPNIPAVTSLIYTPVFINPTLVGVMPGYTNSAYGITATYAPIKQWYVSYGVYDGNLANGKQTGLTGPSFNGNYFHVGETGSAWLLGQKPGTVGIGLWHQAGLIQQNNLSEMSATGAYLFGSQRLWYRHPGYDISGVSAFYQYGINNSGVLPMKQSVGAGLTAFGLVANRDSDSIGAGFSLAWLNQKITNRKTELMFQLYYQAKILTNIYLEPAISYIPDPGQSASLNSATAGTLRAIALF</sequence>
<dbReference type="RefSeq" id="WP_250420785.1">
    <property type="nucleotide sequence ID" value="NZ_JAJKBJ010000001.1"/>
</dbReference>
<dbReference type="InterPro" id="IPR007049">
    <property type="entry name" value="Carb-sel_porin_OprB"/>
</dbReference>
<evidence type="ECO:0000256" key="1">
    <source>
        <dbReference type="ARBA" id="ARBA00008769"/>
    </source>
</evidence>
<keyword evidence="5" id="KW-1185">Reference proteome</keyword>
<dbReference type="GO" id="GO:0008643">
    <property type="term" value="P:carbohydrate transport"/>
    <property type="evidence" value="ECO:0007669"/>
    <property type="project" value="InterPro"/>
</dbReference>
<dbReference type="GO" id="GO:0016020">
    <property type="term" value="C:membrane"/>
    <property type="evidence" value="ECO:0007669"/>
    <property type="project" value="InterPro"/>
</dbReference>
<proteinExistence type="inferred from homology"/>
<dbReference type="EMBL" id="JAJKBJ010000001">
    <property type="protein sequence ID" value="MCL9682781.1"/>
    <property type="molecule type" value="Genomic_DNA"/>
</dbReference>
<evidence type="ECO:0000313" key="5">
    <source>
        <dbReference type="Proteomes" id="UP001139721"/>
    </source>
</evidence>
<dbReference type="AlphaFoldDB" id="A0A9X2CXX2"/>
<protein>
    <submittedName>
        <fullName evidence="4">Carbohydrate porin</fullName>
    </submittedName>
</protein>
<dbReference type="Proteomes" id="UP001139721">
    <property type="component" value="Unassembled WGS sequence"/>
</dbReference>
<dbReference type="InterPro" id="IPR038673">
    <property type="entry name" value="OprB_sf"/>
</dbReference>
<dbReference type="InterPro" id="IPR052932">
    <property type="entry name" value="OprB_Porin"/>
</dbReference>
<dbReference type="Gene3D" id="2.40.160.180">
    <property type="entry name" value="Carbohydrate-selective porin OprB"/>
    <property type="match status" value="1"/>
</dbReference>
<dbReference type="Pfam" id="PF04966">
    <property type="entry name" value="OprB"/>
    <property type="match status" value="1"/>
</dbReference>
<gene>
    <name evidence="4" type="ORF">LOX96_01610</name>
</gene>
<dbReference type="GO" id="GO:0015288">
    <property type="term" value="F:porin activity"/>
    <property type="evidence" value="ECO:0007669"/>
    <property type="project" value="InterPro"/>
</dbReference>
<comment type="similarity">
    <text evidence="1 2">Belongs to the OprB family.</text>
</comment>
<feature type="signal peptide" evidence="2">
    <location>
        <begin position="1"/>
        <end position="27"/>
    </location>
</feature>
<feature type="chain" id="PRO_5041018971" evidence="2">
    <location>
        <begin position="28"/>
        <end position="448"/>
    </location>
</feature>
<evidence type="ECO:0000313" key="4">
    <source>
        <dbReference type="EMBL" id="MCL9682781.1"/>
    </source>
</evidence>
<reference evidence="4" key="1">
    <citation type="submission" date="2021-11" db="EMBL/GenBank/DDBJ databases">
        <title>Legionella maioricencis sp. nov., a new species isolated from hot water samples in Mallorca.</title>
        <authorList>
            <person name="Crespi S."/>
            <person name="Drasar V."/>
            <person name="Salva-Serra F."/>
            <person name="Jaen-Luchoro D."/>
            <person name="Pineiro-Iglesias B."/>
            <person name="Aliaga F."/>
            <person name="Fernandez-Juarez V."/>
            <person name="Coll G."/>
            <person name="Moore E.R.B."/>
            <person name="Bennasar-Figueras A."/>
        </authorList>
    </citation>
    <scope>NUCLEOTIDE SEQUENCE</scope>
    <source>
        <strain evidence="4">HCPI-6</strain>
    </source>
</reference>
<dbReference type="PANTHER" id="PTHR37944">
    <property type="entry name" value="PORIN B"/>
    <property type="match status" value="1"/>
</dbReference>